<evidence type="ECO:0000256" key="10">
    <source>
        <dbReference type="ARBA" id="ARBA00023163"/>
    </source>
</evidence>
<feature type="DNA-binding region" description="OmpR/PhoB-type" evidence="15">
    <location>
        <begin position="125"/>
        <end position="222"/>
    </location>
</feature>
<dbReference type="CDD" id="cd17574">
    <property type="entry name" value="REC_OmpR"/>
    <property type="match status" value="1"/>
</dbReference>
<protein>
    <recommendedName>
        <fullName evidence="13">Heme response regulator HssR</fullName>
    </recommendedName>
    <alternativeName>
        <fullName evidence="2">Phosphate regulon transcriptional regulatory protein PhoB</fullName>
    </alternativeName>
</protein>
<dbReference type="RefSeq" id="WP_427366116.1">
    <property type="nucleotide sequence ID" value="NZ_CP187957.1"/>
</dbReference>
<comment type="function">
    <text evidence="12">Member of the two-component regulatory system HssS/HssR involved in intracellular heme homeostasis and tempering of staphylococcal virulence. Phosphorylated HssR binds to a direct repeat sequence within hrtAB promoter and activates the expression of hrtAB, an efflux pump, in response to extracellular heme, hemin, hemoglobin or blood.</text>
</comment>
<comment type="caution">
    <text evidence="18">The sequence shown here is derived from an EMBL/GenBank/DDBJ whole genome shotgun (WGS) entry which is preliminary data.</text>
</comment>
<sequence length="224" mass="25923">MARILVVDDDAHIRELVAHFLALEGFDIYEAADGKEALTLLETLKIDLVVLDIMMPEMDGWDLCRDLRKYYGDIPVLILTVKGETSQKVKGFELGADDYLVKPFDPAELVARVKALLRRYRITASQIVQIGNLVLNRKTYECRLGEEELALPPKEFEVLFRLASYPGKTFTRDELIEEVWGYDYEGDERTVDVHIKRLRERFSKYNLFVIKTVRGLGYRLEVCK</sequence>
<dbReference type="AlphaFoldDB" id="A0A7V4TFY9"/>
<dbReference type="CDD" id="cd00383">
    <property type="entry name" value="trans_reg_C"/>
    <property type="match status" value="1"/>
</dbReference>
<evidence type="ECO:0000256" key="12">
    <source>
        <dbReference type="ARBA" id="ARBA00037471"/>
    </source>
</evidence>
<accession>A0A7V4TFY9</accession>
<evidence type="ECO:0000256" key="3">
    <source>
        <dbReference type="ARBA" id="ARBA00022490"/>
    </source>
</evidence>
<dbReference type="InterPro" id="IPR001867">
    <property type="entry name" value="OmpR/PhoB-type_DNA-bd"/>
</dbReference>
<dbReference type="SMART" id="SM00448">
    <property type="entry name" value="REC"/>
    <property type="match status" value="1"/>
</dbReference>
<dbReference type="InterPro" id="IPR039420">
    <property type="entry name" value="WalR-like"/>
</dbReference>
<feature type="domain" description="Response regulatory" evidence="16">
    <location>
        <begin position="3"/>
        <end position="117"/>
    </location>
</feature>
<evidence type="ECO:0000256" key="13">
    <source>
        <dbReference type="ARBA" id="ARBA00039976"/>
    </source>
</evidence>
<dbReference type="GO" id="GO:0000156">
    <property type="term" value="F:phosphorelay response regulator activity"/>
    <property type="evidence" value="ECO:0007669"/>
    <property type="project" value="TreeGrafter"/>
</dbReference>
<keyword evidence="6" id="KW-0805">Transcription regulation</keyword>
<dbReference type="InterPro" id="IPR036388">
    <property type="entry name" value="WH-like_DNA-bd_sf"/>
</dbReference>
<evidence type="ECO:0000256" key="4">
    <source>
        <dbReference type="ARBA" id="ARBA00022553"/>
    </source>
</evidence>
<dbReference type="Pfam" id="PF00486">
    <property type="entry name" value="Trans_reg_C"/>
    <property type="match status" value="1"/>
</dbReference>
<dbReference type="FunFam" id="1.10.10.10:FF:000018">
    <property type="entry name" value="DNA-binding response regulator ResD"/>
    <property type="match status" value="1"/>
</dbReference>
<dbReference type="PANTHER" id="PTHR48111:SF49">
    <property type="entry name" value="HEME RESPONSE REGULATOR HSSR"/>
    <property type="match status" value="1"/>
</dbReference>
<dbReference type="Gene3D" id="3.40.50.2300">
    <property type="match status" value="1"/>
</dbReference>
<evidence type="ECO:0000256" key="2">
    <source>
        <dbReference type="ARBA" id="ARBA00013332"/>
    </source>
</evidence>
<feature type="modified residue" description="4-aspartylphosphate" evidence="14">
    <location>
        <position position="52"/>
    </location>
</feature>
<dbReference type="EMBL" id="DTIY01000013">
    <property type="protein sequence ID" value="HGY38574.1"/>
    <property type="molecule type" value="Genomic_DNA"/>
</dbReference>
<evidence type="ECO:0000313" key="18">
    <source>
        <dbReference type="EMBL" id="HGY38574.1"/>
    </source>
</evidence>
<keyword evidence="3" id="KW-0963">Cytoplasm</keyword>
<dbReference type="GO" id="GO:0000976">
    <property type="term" value="F:transcription cis-regulatory region binding"/>
    <property type="evidence" value="ECO:0007669"/>
    <property type="project" value="TreeGrafter"/>
</dbReference>
<dbReference type="GO" id="GO:0005829">
    <property type="term" value="C:cytosol"/>
    <property type="evidence" value="ECO:0007669"/>
    <property type="project" value="TreeGrafter"/>
</dbReference>
<evidence type="ECO:0000256" key="5">
    <source>
        <dbReference type="ARBA" id="ARBA00023012"/>
    </source>
</evidence>
<keyword evidence="7" id="KW-0843">Virulence</keyword>
<dbReference type="PROSITE" id="PS51755">
    <property type="entry name" value="OMPR_PHOB"/>
    <property type="match status" value="1"/>
</dbReference>
<keyword evidence="8 15" id="KW-0238">DNA-binding</keyword>
<dbReference type="GO" id="GO:0032993">
    <property type="term" value="C:protein-DNA complex"/>
    <property type="evidence" value="ECO:0007669"/>
    <property type="project" value="TreeGrafter"/>
</dbReference>
<evidence type="ECO:0000256" key="14">
    <source>
        <dbReference type="PROSITE-ProRule" id="PRU00169"/>
    </source>
</evidence>
<dbReference type="Gene3D" id="1.10.10.10">
    <property type="entry name" value="Winged helix-like DNA-binding domain superfamily/Winged helix DNA-binding domain"/>
    <property type="match status" value="1"/>
</dbReference>
<keyword evidence="9" id="KW-0010">Activator</keyword>
<evidence type="ECO:0000256" key="11">
    <source>
        <dbReference type="ARBA" id="ARBA00024735"/>
    </source>
</evidence>
<gene>
    <name evidence="18" type="ORF">ENW11_02015</name>
</gene>
<dbReference type="InterPro" id="IPR011006">
    <property type="entry name" value="CheY-like_superfamily"/>
</dbReference>
<keyword evidence="10" id="KW-0804">Transcription</keyword>
<reference evidence="18" key="1">
    <citation type="journal article" date="2020" name="mSystems">
        <title>Genome- and Community-Level Interaction Insights into Carbon Utilization and Element Cycling Functions of Hydrothermarchaeota in Hydrothermal Sediment.</title>
        <authorList>
            <person name="Zhou Z."/>
            <person name="Liu Y."/>
            <person name="Xu W."/>
            <person name="Pan J."/>
            <person name="Luo Z.H."/>
            <person name="Li M."/>
        </authorList>
    </citation>
    <scope>NUCLEOTIDE SEQUENCE [LARGE SCALE GENOMIC DNA]</scope>
    <source>
        <strain evidence="18">SpSt-82</strain>
    </source>
</reference>
<feature type="domain" description="OmpR/PhoB-type" evidence="17">
    <location>
        <begin position="125"/>
        <end position="222"/>
    </location>
</feature>
<keyword evidence="5" id="KW-0902">Two-component regulatory system</keyword>
<dbReference type="InterPro" id="IPR001789">
    <property type="entry name" value="Sig_transdc_resp-reg_receiver"/>
</dbReference>
<evidence type="ECO:0000256" key="8">
    <source>
        <dbReference type="ARBA" id="ARBA00023125"/>
    </source>
</evidence>
<dbReference type="PROSITE" id="PS50110">
    <property type="entry name" value="RESPONSE_REGULATORY"/>
    <property type="match status" value="1"/>
</dbReference>
<name>A0A7V4TFY9_9BACT</name>
<dbReference type="SMART" id="SM00862">
    <property type="entry name" value="Trans_reg_C"/>
    <property type="match status" value="1"/>
</dbReference>
<dbReference type="SUPFAM" id="SSF52172">
    <property type="entry name" value="CheY-like"/>
    <property type="match status" value="1"/>
</dbReference>
<dbReference type="FunFam" id="3.40.50.2300:FF:000001">
    <property type="entry name" value="DNA-binding response regulator PhoB"/>
    <property type="match status" value="1"/>
</dbReference>
<organism evidence="18">
    <name type="scientific">Candidatus Caldatribacterium saccharofermentans</name>
    <dbReference type="NCBI Taxonomy" id="1454753"/>
    <lineage>
        <taxon>Bacteria</taxon>
        <taxon>Pseudomonadati</taxon>
        <taxon>Atribacterota</taxon>
        <taxon>Atribacteria</taxon>
        <taxon>Atribacterales</taxon>
        <taxon>Candidatus Caldatribacteriaceae</taxon>
        <taxon>Candidatus Caldatribacterium</taxon>
    </lineage>
</organism>
<dbReference type="PANTHER" id="PTHR48111">
    <property type="entry name" value="REGULATOR OF RPOS"/>
    <property type="match status" value="1"/>
</dbReference>
<dbReference type="GO" id="GO:0006355">
    <property type="term" value="P:regulation of DNA-templated transcription"/>
    <property type="evidence" value="ECO:0007669"/>
    <property type="project" value="InterPro"/>
</dbReference>
<proteinExistence type="predicted"/>
<evidence type="ECO:0000256" key="7">
    <source>
        <dbReference type="ARBA" id="ARBA00023026"/>
    </source>
</evidence>
<comment type="function">
    <text evidence="11">This protein is a positive regulator for the phosphate regulon. Transcription of this operon is positively regulated by PhoB and PhoR when phosphate is limited.</text>
</comment>
<evidence type="ECO:0000259" key="16">
    <source>
        <dbReference type="PROSITE" id="PS50110"/>
    </source>
</evidence>
<evidence type="ECO:0000256" key="9">
    <source>
        <dbReference type="ARBA" id="ARBA00023159"/>
    </source>
</evidence>
<comment type="subcellular location">
    <subcellularLocation>
        <location evidence="1">Cytoplasm</location>
    </subcellularLocation>
</comment>
<evidence type="ECO:0000259" key="17">
    <source>
        <dbReference type="PROSITE" id="PS51755"/>
    </source>
</evidence>
<dbReference type="Pfam" id="PF00072">
    <property type="entry name" value="Response_reg"/>
    <property type="match status" value="1"/>
</dbReference>
<evidence type="ECO:0000256" key="15">
    <source>
        <dbReference type="PROSITE-ProRule" id="PRU01091"/>
    </source>
</evidence>
<evidence type="ECO:0000256" key="6">
    <source>
        <dbReference type="ARBA" id="ARBA00023015"/>
    </source>
</evidence>
<dbReference type="Gene3D" id="6.10.250.690">
    <property type="match status" value="1"/>
</dbReference>
<keyword evidence="4 14" id="KW-0597">Phosphoprotein</keyword>
<evidence type="ECO:0000256" key="1">
    <source>
        <dbReference type="ARBA" id="ARBA00004496"/>
    </source>
</evidence>